<sequence>MSTSYAAAPTAPDLAAATRISPKPSGWSRAPAAPRTVTVSAQKMAVYQTVVADALRDPESARFRGVRVIREADGSDALCGELNAKNAYGGYVGYEPFYAALVMVGNKAVAVLWSSSRVGLEAILERCGRG</sequence>
<gene>
    <name evidence="1" type="ORF">H7965_25190</name>
</gene>
<evidence type="ECO:0000313" key="2">
    <source>
        <dbReference type="Proteomes" id="UP000600101"/>
    </source>
</evidence>
<dbReference type="AlphaFoldDB" id="A0A9X0UF44"/>
<evidence type="ECO:0000313" key="1">
    <source>
        <dbReference type="EMBL" id="MBC4018564.1"/>
    </source>
</evidence>
<dbReference type="EMBL" id="JACOMF010000063">
    <property type="protein sequence ID" value="MBC4018564.1"/>
    <property type="molecule type" value="Genomic_DNA"/>
</dbReference>
<dbReference type="RefSeq" id="WP_186773315.1">
    <property type="nucleotide sequence ID" value="NZ_JACOMF010000063.1"/>
</dbReference>
<protein>
    <submittedName>
        <fullName evidence="1">Uncharacterized protein</fullName>
    </submittedName>
</protein>
<proteinExistence type="predicted"/>
<accession>A0A9X0UF44</accession>
<comment type="caution">
    <text evidence="1">The sequence shown here is derived from an EMBL/GenBank/DDBJ whole genome shotgun (WGS) entry which is preliminary data.</text>
</comment>
<keyword evidence="2" id="KW-1185">Reference proteome</keyword>
<dbReference type="Proteomes" id="UP000600101">
    <property type="component" value="Unassembled WGS sequence"/>
</dbReference>
<reference evidence="1" key="1">
    <citation type="submission" date="2020-08" db="EMBL/GenBank/DDBJ databases">
        <authorList>
            <person name="Hu Y."/>
            <person name="Nguyen S.V."/>
            <person name="Li F."/>
            <person name="Fanning S."/>
        </authorList>
    </citation>
    <scope>NUCLEOTIDE SEQUENCE</scope>
    <source>
        <strain evidence="1">SYSU D8009</strain>
    </source>
</reference>
<organism evidence="1 2">
    <name type="scientific">Siccirubricoccus deserti</name>
    <dbReference type="NCBI Taxonomy" id="2013562"/>
    <lineage>
        <taxon>Bacteria</taxon>
        <taxon>Pseudomonadati</taxon>
        <taxon>Pseudomonadota</taxon>
        <taxon>Alphaproteobacteria</taxon>
        <taxon>Acetobacterales</taxon>
        <taxon>Roseomonadaceae</taxon>
        <taxon>Siccirubricoccus</taxon>
    </lineage>
</organism>
<name>A0A9X0UF44_9PROT</name>